<dbReference type="Proteomes" id="UP000570595">
    <property type="component" value="Unassembled WGS sequence"/>
</dbReference>
<accession>A0A7J6L232</accession>
<dbReference type="OrthoDB" id="10444888at2759"/>
<dbReference type="EMBL" id="JABAHT010000615">
    <property type="protein sequence ID" value="KAF4653508.1"/>
    <property type="molecule type" value="Genomic_DNA"/>
</dbReference>
<sequence length="138" mass="14900">MTVSSSKVYEDTDASSSVDVNNGTGAVCERMEKGISLWTFFATCCNSLISQALSVPFMFTTAGWTSFIIQALAAGFAFICIQILRTTLNDENVGAYAERRGVPSFERDFTFLGEFCGGNFGRSAMTVVSSMGSYLILS</sequence>
<evidence type="ECO:0000313" key="3">
    <source>
        <dbReference type="Proteomes" id="UP000570595"/>
    </source>
</evidence>
<evidence type="ECO:0000256" key="1">
    <source>
        <dbReference type="SAM" id="Phobius"/>
    </source>
</evidence>
<protein>
    <submittedName>
        <fullName evidence="2">Uncharacterized protein</fullName>
    </submittedName>
</protein>
<feature type="transmembrane region" description="Helical" evidence="1">
    <location>
        <begin position="64"/>
        <end position="84"/>
    </location>
</feature>
<reference evidence="2 3" key="1">
    <citation type="submission" date="2020-04" db="EMBL/GenBank/DDBJ databases">
        <title>Perkinsus olseni comparative genomics.</title>
        <authorList>
            <person name="Bogema D.R."/>
        </authorList>
    </citation>
    <scope>NUCLEOTIDE SEQUENCE [LARGE SCALE GENOMIC DNA]</scope>
    <source>
        <strain evidence="2">ATCC PRA-179</strain>
    </source>
</reference>
<organism evidence="2 3">
    <name type="scientific">Perkinsus olseni</name>
    <name type="common">Perkinsus atlanticus</name>
    <dbReference type="NCBI Taxonomy" id="32597"/>
    <lineage>
        <taxon>Eukaryota</taxon>
        <taxon>Sar</taxon>
        <taxon>Alveolata</taxon>
        <taxon>Perkinsozoa</taxon>
        <taxon>Perkinsea</taxon>
        <taxon>Perkinsida</taxon>
        <taxon>Perkinsidae</taxon>
        <taxon>Perkinsus</taxon>
    </lineage>
</organism>
<comment type="caution">
    <text evidence="2">The sequence shown here is derived from an EMBL/GenBank/DDBJ whole genome shotgun (WGS) entry which is preliminary data.</text>
</comment>
<name>A0A7J6L232_PEROL</name>
<proteinExistence type="predicted"/>
<keyword evidence="1" id="KW-1133">Transmembrane helix</keyword>
<feature type="transmembrane region" description="Helical" evidence="1">
    <location>
        <begin position="37"/>
        <end position="58"/>
    </location>
</feature>
<evidence type="ECO:0000313" key="2">
    <source>
        <dbReference type="EMBL" id="KAF4653508.1"/>
    </source>
</evidence>
<keyword evidence="1" id="KW-0472">Membrane</keyword>
<dbReference type="AlphaFoldDB" id="A0A7J6L232"/>
<keyword evidence="1" id="KW-0812">Transmembrane</keyword>
<gene>
    <name evidence="2" type="ORF">FOZ61_008933</name>
</gene>